<dbReference type="InterPro" id="IPR036291">
    <property type="entry name" value="NAD(P)-bd_dom_sf"/>
</dbReference>
<protein>
    <submittedName>
        <fullName evidence="4">Uncharacterized protein</fullName>
    </submittedName>
</protein>
<evidence type="ECO:0000313" key="4">
    <source>
        <dbReference type="EMBL" id="VFU26611.1"/>
    </source>
</evidence>
<gene>
    <name evidence="4" type="ORF">SVIM_LOCUS72558</name>
</gene>
<dbReference type="FunFam" id="3.40.50.720:FF:000084">
    <property type="entry name" value="Short-chain dehydrogenase reductase"/>
    <property type="match status" value="2"/>
</dbReference>
<organism evidence="4">
    <name type="scientific">Salix viminalis</name>
    <name type="common">Common osier</name>
    <name type="synonym">Basket willow</name>
    <dbReference type="NCBI Taxonomy" id="40686"/>
    <lineage>
        <taxon>Eukaryota</taxon>
        <taxon>Viridiplantae</taxon>
        <taxon>Streptophyta</taxon>
        <taxon>Embryophyta</taxon>
        <taxon>Tracheophyta</taxon>
        <taxon>Spermatophyta</taxon>
        <taxon>Magnoliopsida</taxon>
        <taxon>eudicotyledons</taxon>
        <taxon>Gunneridae</taxon>
        <taxon>Pentapetalae</taxon>
        <taxon>rosids</taxon>
        <taxon>fabids</taxon>
        <taxon>Malpighiales</taxon>
        <taxon>Salicaceae</taxon>
        <taxon>Saliceae</taxon>
        <taxon>Salix</taxon>
    </lineage>
</organism>
<dbReference type="PANTHER" id="PTHR43180">
    <property type="entry name" value="3-OXOACYL-(ACYL-CARRIER-PROTEIN) REDUCTASE (AFU_ORTHOLOGUE AFUA_6G11210)"/>
    <property type="match status" value="1"/>
</dbReference>
<evidence type="ECO:0000256" key="2">
    <source>
        <dbReference type="ARBA" id="ARBA00023002"/>
    </source>
</evidence>
<dbReference type="GO" id="GO:0016491">
    <property type="term" value="F:oxidoreductase activity"/>
    <property type="evidence" value="ECO:0007669"/>
    <property type="project" value="UniProtKB-KW"/>
</dbReference>
<dbReference type="Pfam" id="PF00106">
    <property type="entry name" value="adh_short"/>
    <property type="match status" value="1"/>
</dbReference>
<sequence>MDSAKNLSKTDQTFHQMRLSLHLISQITRAKNLLHRLQAKVALITGGASGIGECTAKVFSHHGAKVVIADIQDELGNSVVELLGSSNSTYVRCHVTEEAQVKNAVDRAVSTYGKLDIMFNNAGIAGDSKARIIDNEMADFERVLKTNVTGVFLGIKHAARVMIPARARKFIGVDDDEVLETAMNSFANLKGVTLKTEDVANAALYLASDDELQSFNISHQQKLVLHINFRLEGKVALITGGASGIGECTARLFVQHGAKVKMFKHLGQALCHEYGSEEIISYVHCNVTVNSDVQDAVDTAVSRYGKLDIMFNNAGISGNTKSSILNSDNEDFMRVLNINVYGGFLGAKHAARVMIPAKKGCILFTASVASVLYGELAHAYTASKNAIVGLAKNLSVDLGQHGIRVNSISPTAVATPMITDSLRMTKEDAEKFVASAANLKEAVLEPEDVAQAALYLASDDAKYVSGVNLVIDGGYNLTNPSLALAMKSLFSHSN</sequence>
<dbReference type="PROSITE" id="PS00061">
    <property type="entry name" value="ADH_SHORT"/>
    <property type="match status" value="1"/>
</dbReference>
<dbReference type="PANTHER" id="PTHR43180:SF81">
    <property type="entry name" value="SHORT CHAIN ALCOHOL DEHYDROGENASE"/>
    <property type="match status" value="1"/>
</dbReference>
<comment type="similarity">
    <text evidence="1 3">Belongs to the short-chain dehydrogenases/reductases (SDR) family.</text>
</comment>
<dbReference type="Pfam" id="PF13561">
    <property type="entry name" value="adh_short_C2"/>
    <property type="match status" value="1"/>
</dbReference>
<dbReference type="EMBL" id="CAADRP010000324">
    <property type="protein sequence ID" value="VFU26611.1"/>
    <property type="molecule type" value="Genomic_DNA"/>
</dbReference>
<reference evidence="4" key="1">
    <citation type="submission" date="2019-03" db="EMBL/GenBank/DDBJ databases">
        <authorList>
            <person name="Mank J."/>
            <person name="Almeida P."/>
        </authorList>
    </citation>
    <scope>NUCLEOTIDE SEQUENCE</scope>
    <source>
        <strain evidence="4">78183</strain>
    </source>
</reference>
<dbReference type="InterPro" id="IPR020904">
    <property type="entry name" value="Sc_DH/Rdtase_CS"/>
</dbReference>
<evidence type="ECO:0000256" key="3">
    <source>
        <dbReference type="RuleBase" id="RU000363"/>
    </source>
</evidence>
<dbReference type="PRINTS" id="PR00081">
    <property type="entry name" value="GDHRDH"/>
</dbReference>
<proteinExistence type="inferred from homology"/>
<dbReference type="Gene3D" id="3.40.50.720">
    <property type="entry name" value="NAD(P)-binding Rossmann-like Domain"/>
    <property type="match status" value="2"/>
</dbReference>
<keyword evidence="2" id="KW-0560">Oxidoreductase</keyword>
<dbReference type="AlphaFoldDB" id="A0A6N2KNH7"/>
<accession>A0A6N2KNH7</accession>
<dbReference type="InterPro" id="IPR002347">
    <property type="entry name" value="SDR_fam"/>
</dbReference>
<dbReference type="SUPFAM" id="SSF51735">
    <property type="entry name" value="NAD(P)-binding Rossmann-fold domains"/>
    <property type="match status" value="2"/>
</dbReference>
<dbReference type="PRINTS" id="PR00080">
    <property type="entry name" value="SDRFAMILY"/>
</dbReference>
<evidence type="ECO:0000256" key="1">
    <source>
        <dbReference type="ARBA" id="ARBA00006484"/>
    </source>
</evidence>
<name>A0A6N2KNH7_SALVM</name>